<dbReference type="InterPro" id="IPR020857">
    <property type="entry name" value="Serum_albumin_CS"/>
</dbReference>
<keyword evidence="5 7" id="KW-1015">Disulfide bond</keyword>
<dbReference type="CTD" id="213"/>
<evidence type="ECO:0000256" key="8">
    <source>
        <dbReference type="SAM" id="SignalP"/>
    </source>
</evidence>
<dbReference type="Gene3D" id="1.10.246.10">
    <property type="match status" value="6"/>
</dbReference>
<feature type="disulfide bond" evidence="7">
    <location>
        <begin position="228"/>
        <end position="274"/>
    </location>
</feature>
<dbReference type="FunFam" id="1.10.246.10:FF:000001">
    <property type="entry name" value="Serum albumin"/>
    <property type="match status" value="2"/>
</dbReference>
<feature type="disulfide bond" evidence="7">
    <location>
        <begin position="489"/>
        <end position="505"/>
    </location>
</feature>
<dbReference type="SMART" id="SM00103">
    <property type="entry name" value="ALBUMIN"/>
    <property type="match status" value="3"/>
</dbReference>
<protein>
    <submittedName>
        <fullName evidence="11">Serum albumin</fullName>
    </submittedName>
</protein>
<feature type="disulfide bond" evidence="7">
    <location>
        <begin position="344"/>
        <end position="389"/>
    </location>
</feature>
<feature type="binding site" evidence="6">
    <location>
        <position position="283"/>
    </location>
    <ligand>
        <name>Ca(2+)</name>
        <dbReference type="ChEBI" id="CHEBI:29108"/>
        <label>2</label>
    </ligand>
</feature>
<accession>A0A1U7RIR9</accession>
<evidence type="ECO:0000256" key="6">
    <source>
        <dbReference type="PIRSR" id="PIRSR002520-1"/>
    </source>
</evidence>
<dbReference type="OrthoDB" id="9875082at2759"/>
<keyword evidence="6" id="KW-0106">Calcium</keyword>
<evidence type="ECO:0000256" key="5">
    <source>
        <dbReference type="ARBA" id="ARBA00023157"/>
    </source>
</evidence>
<feature type="disulfide bond" evidence="7">
    <location>
        <begin position="465"/>
        <end position="476"/>
    </location>
</feature>
<feature type="disulfide bond" evidence="7">
    <location>
        <begin position="420"/>
        <end position="466"/>
    </location>
</feature>
<dbReference type="PIRSF" id="PIRSF002520">
    <property type="entry name" value="Serum_albumin_subgroup"/>
    <property type="match status" value="1"/>
</dbReference>
<name>A0A1U7RIR9_ALLSI</name>
<dbReference type="InParanoid" id="A0A1U7RIR9"/>
<dbReference type="InterPro" id="IPR014760">
    <property type="entry name" value="Serum_albumin_N"/>
</dbReference>
<dbReference type="RefSeq" id="XP_006018827.1">
    <property type="nucleotide sequence ID" value="XM_006018765.3"/>
</dbReference>
<dbReference type="SMR" id="A0A1U7RIR9"/>
<dbReference type="KEGG" id="asn:102376852"/>
<keyword evidence="3 8" id="KW-0732">Signal</keyword>
<feature type="disulfide bond" evidence="7">
    <location>
        <begin position="306"/>
        <end position="317"/>
    </location>
</feature>
<feature type="disulfide bond" evidence="7">
    <location>
        <begin position="196"/>
        <end position="205"/>
    </location>
</feature>
<gene>
    <name evidence="11" type="primary">ALB</name>
</gene>
<dbReference type="PANTHER" id="PTHR11385:SF14">
    <property type="entry name" value="AFAMIN"/>
    <property type="match status" value="1"/>
</dbReference>
<dbReference type="GO" id="GO:0046872">
    <property type="term" value="F:metal ion binding"/>
    <property type="evidence" value="ECO:0007669"/>
    <property type="project" value="UniProtKB-KW"/>
</dbReference>
<feature type="disulfide bond" evidence="7">
    <location>
        <begin position="388"/>
        <end position="397"/>
    </location>
</feature>
<proteinExistence type="predicted"/>
<feature type="disulfide bond" evidence="7">
    <location>
        <begin position="542"/>
        <end position="587"/>
    </location>
</feature>
<keyword evidence="6" id="KW-0186">Copper</keyword>
<feature type="binding site" evidence="6">
    <location>
        <position position="33"/>
    </location>
    <ligand>
        <name>Ca(2+)</name>
        <dbReference type="ChEBI" id="CHEBI:29108"/>
        <label>1</label>
    </ligand>
</feature>
<dbReference type="GO" id="GO:0072562">
    <property type="term" value="C:blood microparticle"/>
    <property type="evidence" value="ECO:0007669"/>
    <property type="project" value="TreeGrafter"/>
</dbReference>
<feature type="domain" description="Albumin" evidence="9">
    <location>
        <begin position="408"/>
        <end position="605"/>
    </location>
</feature>
<feature type="disulfide bond" evidence="7">
    <location>
        <begin position="80"/>
        <end position="89"/>
    </location>
</feature>
<evidence type="ECO:0000256" key="7">
    <source>
        <dbReference type="PIRSR" id="PIRSR002520-2"/>
    </source>
</evidence>
<dbReference type="InterPro" id="IPR021177">
    <property type="entry name" value="Serum_albumin/AFP/Afamin"/>
</dbReference>
<evidence type="ECO:0000313" key="11">
    <source>
        <dbReference type="RefSeq" id="XP_006018827.1"/>
    </source>
</evidence>
<dbReference type="FunFam" id="1.10.246.10:FF:000002">
    <property type="entry name" value="Serum albumin"/>
    <property type="match status" value="2"/>
</dbReference>
<feature type="disulfide bond" evidence="7">
    <location>
        <begin position="293"/>
        <end position="307"/>
    </location>
</feature>
<feature type="binding site" evidence="6">
    <location>
        <position position="40"/>
    </location>
    <ligand>
        <name>Ca(2+)</name>
        <dbReference type="ChEBI" id="CHEBI:29108"/>
        <label>1</label>
    </ligand>
</feature>
<dbReference type="GeneID" id="102376852"/>
<reference evidence="11" key="1">
    <citation type="submission" date="2025-08" db="UniProtKB">
        <authorList>
            <consortium name="RefSeq"/>
        </authorList>
    </citation>
    <scope>IDENTIFICATION</scope>
</reference>
<evidence type="ECO:0000256" key="1">
    <source>
        <dbReference type="ARBA" id="ARBA00004613"/>
    </source>
</evidence>
<feature type="disulfide bond" evidence="7">
    <location>
        <begin position="102"/>
        <end position="118"/>
    </location>
</feature>
<dbReference type="STRING" id="38654.A0A1U7RIR9"/>
<feature type="binding site" evidence="6">
    <location>
        <position position="272"/>
    </location>
    <ligand>
        <name>Ca(2+)</name>
        <dbReference type="ChEBI" id="CHEBI:29108"/>
        <label>1</label>
    </ligand>
</feature>
<dbReference type="AlphaFoldDB" id="A0A1U7RIR9"/>
<sequence>MKWVALISLIFLFSSATSRNLKRSAREAEHKSEIAHRFSDLKETTFKDVALITFAQYLQKCPFDALAKLVKDVVDLAHKCVDNEDAAECTKSLPAIFLDEICGVPALRDMYGSMADCCAKDDPERNECFLTFKINNPPFIQPYQRPEPAVLCKDFTDNKQSFLEHYLYRVARKAPFLYAPAILALGADYEHAVEACCAETDIGTCLDEKMSAIKEKAKKLNSRQVYACGILKKFGERVFQAERLAFISQKYPKAPFAEVHKIVQDLKGIYKECCDGDMVECMDDRAELMTYICSKEEAISSKIHHCCEKPVVERSQCIIEADFDDKPADLPPIGDKYIHNPDVCKCLEAGHDAFLAEFLYEYSRRHPEFSTQTCLRIAKLYEDTLEKCCKTENPSECYAKVEAAIQEHIQETKELVKARCDRLAHDGEFNLTVTLLFHYTKKMPQVSTETMLELGHRMTAIGVKCCQKPEDKRMPCSEGLLSILIQEMCKKQETTHINDQVAHCCDDSYSKRRPCLTKLGVDEKYTPPPFNPNVFNFDEKLCSAPEDVKQKNDYSLLINLVKRKPTITDEQLQKITAGFSGMVDKCCKAEDHDTCFGEEGVCLIEKSRAILGIEG</sequence>
<feature type="disulfide bond" evidence="7">
    <location>
        <begin position="273"/>
        <end position="281"/>
    </location>
</feature>
<dbReference type="InterPro" id="IPR020858">
    <property type="entry name" value="Serum_albumin-like"/>
</dbReference>
<evidence type="ECO:0000256" key="3">
    <source>
        <dbReference type="ARBA" id="ARBA00022729"/>
    </source>
</evidence>
<dbReference type="SUPFAM" id="SSF48552">
    <property type="entry name" value="Serum albumin-like"/>
    <property type="match status" value="3"/>
</dbReference>
<dbReference type="CDD" id="cd00015">
    <property type="entry name" value="ALBUMIN"/>
    <property type="match status" value="3"/>
</dbReference>
<feature type="disulfide bond" evidence="7">
    <location>
        <begin position="152"/>
        <end position="197"/>
    </location>
</feature>
<dbReference type="InterPro" id="IPR000264">
    <property type="entry name" value="ALB/AFP/VDB"/>
</dbReference>
<dbReference type="Proteomes" id="UP000189705">
    <property type="component" value="Unplaced"/>
</dbReference>
<keyword evidence="6" id="KW-0479">Metal-binding</keyword>
<dbReference type="PANTHER" id="PTHR11385">
    <property type="entry name" value="SERUM ALBUMIN-RELATED"/>
    <property type="match status" value="1"/>
</dbReference>
<feature type="binding site" evidence="6">
    <location>
        <position position="30"/>
    </location>
    <ligand>
        <name>Ca(2+)</name>
        <dbReference type="ChEBI" id="CHEBI:29108"/>
        <label>1</label>
    </ligand>
</feature>
<feature type="binding site" evidence="6">
    <location>
        <position position="277"/>
    </location>
    <ligand>
        <name>Zn(2+)</name>
        <dbReference type="ChEBI" id="CHEBI:29105"/>
    </ligand>
</feature>
<organism evidence="10 11">
    <name type="scientific">Alligator sinensis</name>
    <name type="common">Chinese alligator</name>
    <dbReference type="NCBI Taxonomy" id="38654"/>
    <lineage>
        <taxon>Eukaryota</taxon>
        <taxon>Metazoa</taxon>
        <taxon>Chordata</taxon>
        <taxon>Craniata</taxon>
        <taxon>Vertebrata</taxon>
        <taxon>Euteleostomi</taxon>
        <taxon>Archelosauria</taxon>
        <taxon>Archosauria</taxon>
        <taxon>Crocodylia</taxon>
        <taxon>Alligatoridae</taxon>
        <taxon>Alligatorinae</taxon>
        <taxon>Alligator</taxon>
    </lineage>
</organism>
<feature type="disulfide bond" evidence="7">
    <location>
        <begin position="504"/>
        <end position="515"/>
    </location>
</feature>
<dbReference type="FunCoup" id="A0A1U7RIR9">
    <property type="interactions" value="485"/>
</dbReference>
<feature type="domain" description="Albumin" evidence="9">
    <location>
        <begin position="22"/>
        <end position="214"/>
    </location>
</feature>
<dbReference type="PROSITE" id="PS00212">
    <property type="entry name" value="ALBUMIN_1"/>
    <property type="match status" value="3"/>
</dbReference>
<dbReference type="PROSITE" id="PS51438">
    <property type="entry name" value="ALBUMIN_2"/>
    <property type="match status" value="3"/>
</dbReference>
<comment type="subcellular location">
    <subcellularLocation>
        <location evidence="1">Secreted</location>
    </subcellularLocation>
</comment>
<feature type="chain" id="PRO_5010526845" evidence="8">
    <location>
        <begin position="19"/>
        <end position="615"/>
    </location>
</feature>
<evidence type="ECO:0000256" key="2">
    <source>
        <dbReference type="ARBA" id="ARBA00022525"/>
    </source>
</evidence>
<feature type="signal peptide" evidence="8">
    <location>
        <begin position="1"/>
        <end position="18"/>
    </location>
</feature>
<evidence type="ECO:0000313" key="10">
    <source>
        <dbReference type="Proteomes" id="UP000189705"/>
    </source>
</evidence>
<feature type="binding site" evidence="6">
    <location>
        <position position="280"/>
    </location>
    <ligand>
        <name>Ca(2+)</name>
        <dbReference type="ChEBI" id="CHEBI:29108"/>
        <label>1</label>
    </ligand>
</feature>
<dbReference type="GO" id="GO:0005737">
    <property type="term" value="C:cytoplasm"/>
    <property type="evidence" value="ECO:0007669"/>
    <property type="project" value="TreeGrafter"/>
</dbReference>
<feature type="binding site" evidence="6">
    <location>
        <position position="277"/>
    </location>
    <ligand>
        <name>Ca(2+)</name>
        <dbReference type="ChEBI" id="CHEBI:29108"/>
        <label>1</label>
    </ligand>
</feature>
<keyword evidence="4" id="KW-0677">Repeat</keyword>
<keyword evidence="2" id="KW-0964">Secreted</keyword>
<keyword evidence="6" id="KW-0862">Zinc</keyword>
<dbReference type="eggNOG" id="ENOG502R7EA">
    <property type="taxonomic scope" value="Eukaryota"/>
</dbReference>
<feature type="disulfide bond" evidence="7">
    <location>
        <begin position="586"/>
        <end position="595"/>
    </location>
</feature>
<evidence type="ECO:0000259" key="9">
    <source>
        <dbReference type="PROSITE" id="PS51438"/>
    </source>
</evidence>
<feature type="domain" description="Albumin" evidence="9">
    <location>
        <begin position="215"/>
        <end position="407"/>
    </location>
</feature>
<dbReference type="Pfam" id="PF00273">
    <property type="entry name" value="Serum_albumin"/>
    <property type="match status" value="3"/>
</dbReference>
<dbReference type="PRINTS" id="PR00803">
    <property type="entry name" value="AFETOPROTEIN"/>
</dbReference>
<evidence type="ECO:0000256" key="4">
    <source>
        <dbReference type="ARBA" id="ARBA00022737"/>
    </source>
</evidence>
<keyword evidence="10" id="KW-1185">Reference proteome</keyword>
<feature type="disulfide bond" evidence="7">
    <location>
        <begin position="117"/>
        <end position="128"/>
    </location>
</feature>
<dbReference type="PRINTS" id="PR00802">
    <property type="entry name" value="SERUMALBUMIN"/>
</dbReference>